<dbReference type="InterPro" id="IPR000182">
    <property type="entry name" value="GNAT_dom"/>
</dbReference>
<keyword evidence="2" id="KW-0808">Transferase</keyword>
<dbReference type="PANTHER" id="PTHR43441">
    <property type="entry name" value="RIBOSOMAL-PROTEIN-SERINE ACETYLTRANSFERASE"/>
    <property type="match status" value="1"/>
</dbReference>
<feature type="domain" description="N-acetyltransferase" evidence="1">
    <location>
        <begin position="33"/>
        <end position="197"/>
    </location>
</feature>
<dbReference type="EMBL" id="CP023690">
    <property type="protein sequence ID" value="QEV57399.1"/>
    <property type="molecule type" value="Genomic_DNA"/>
</dbReference>
<proteinExistence type="predicted"/>
<dbReference type="KEGG" id="sspb:CP982_00465"/>
<dbReference type="Proteomes" id="UP000326505">
    <property type="component" value="Chromosome"/>
</dbReference>
<organism evidence="2 3">
    <name type="scientific">Streptomyces spectabilis</name>
    <dbReference type="NCBI Taxonomy" id="68270"/>
    <lineage>
        <taxon>Bacteria</taxon>
        <taxon>Bacillati</taxon>
        <taxon>Actinomycetota</taxon>
        <taxon>Actinomycetes</taxon>
        <taxon>Kitasatosporales</taxon>
        <taxon>Streptomycetaceae</taxon>
        <taxon>Streptomyces</taxon>
    </lineage>
</organism>
<dbReference type="SUPFAM" id="SSF55729">
    <property type="entry name" value="Acyl-CoA N-acyltransferases (Nat)"/>
    <property type="match status" value="1"/>
</dbReference>
<dbReference type="InterPro" id="IPR051908">
    <property type="entry name" value="Ribosomal_N-acetyltransferase"/>
</dbReference>
<evidence type="ECO:0000313" key="2">
    <source>
        <dbReference type="EMBL" id="QEV57399.1"/>
    </source>
</evidence>
<dbReference type="PROSITE" id="PS51186">
    <property type="entry name" value="GNAT"/>
    <property type="match status" value="1"/>
</dbReference>
<dbReference type="Pfam" id="PF13302">
    <property type="entry name" value="Acetyltransf_3"/>
    <property type="match status" value="1"/>
</dbReference>
<accession>A0A5P2X277</accession>
<dbReference type="GO" id="GO:0005737">
    <property type="term" value="C:cytoplasm"/>
    <property type="evidence" value="ECO:0007669"/>
    <property type="project" value="TreeGrafter"/>
</dbReference>
<reference evidence="2 3" key="1">
    <citation type="submission" date="2017-09" db="EMBL/GenBank/DDBJ databases">
        <authorList>
            <person name="Lee N."/>
            <person name="Cho B.-K."/>
        </authorList>
    </citation>
    <scope>NUCLEOTIDE SEQUENCE [LARGE SCALE GENOMIC DNA]</scope>
    <source>
        <strain evidence="2 3">ATCC 27465</strain>
    </source>
</reference>
<dbReference type="InterPro" id="IPR016181">
    <property type="entry name" value="Acyl_CoA_acyltransferase"/>
</dbReference>
<dbReference type="GO" id="GO:0008999">
    <property type="term" value="F:protein-N-terminal-alanine acetyltransferase activity"/>
    <property type="evidence" value="ECO:0007669"/>
    <property type="project" value="TreeGrafter"/>
</dbReference>
<gene>
    <name evidence="2" type="ORF">CP982_00465</name>
</gene>
<sequence>MQRIINITVSTASLSSAAYLPPTTRVVREGTALSLREFASSDAEALAEILGDPHVMRHTSSGAMSYEDVVDLVREAEADQADPARTRHRLAIVQREGGALVGTVTVERERYSSVYSHSIILRPHLANLSAGYEASQLVAGLAFDELGVHRLWFMTAVDNLAAQRLFLASGSTQDGKVRELYFRDGRWWDCYMFTILEHEWRARAHLTLREAIALLRQQEQQPLALEPVTA</sequence>
<evidence type="ECO:0000313" key="3">
    <source>
        <dbReference type="Proteomes" id="UP000326505"/>
    </source>
</evidence>
<name>A0A5P2X277_STRST</name>
<protein>
    <submittedName>
        <fullName evidence="2">N-acetyltransferase</fullName>
    </submittedName>
</protein>
<dbReference type="GO" id="GO:1990189">
    <property type="term" value="F:protein N-terminal-serine acetyltransferase activity"/>
    <property type="evidence" value="ECO:0007669"/>
    <property type="project" value="TreeGrafter"/>
</dbReference>
<evidence type="ECO:0000259" key="1">
    <source>
        <dbReference type="PROSITE" id="PS51186"/>
    </source>
</evidence>
<dbReference type="Gene3D" id="3.40.630.30">
    <property type="match status" value="1"/>
</dbReference>
<dbReference type="AlphaFoldDB" id="A0A5P2X277"/>
<dbReference type="PANTHER" id="PTHR43441:SF11">
    <property type="entry name" value="RIBOSOMAL-PROTEIN-SERINE ACETYLTRANSFERASE"/>
    <property type="match status" value="1"/>
</dbReference>
<dbReference type="OrthoDB" id="9814648at2"/>